<evidence type="ECO:0000313" key="1">
    <source>
        <dbReference type="Proteomes" id="UP000095286"/>
    </source>
</evidence>
<dbReference type="WBParaSite" id="RSKR_0000113400.1">
    <property type="protein sequence ID" value="RSKR_0000113400.1"/>
    <property type="gene ID" value="RSKR_0000113400"/>
</dbReference>
<name>A0AC35TJ58_9BILA</name>
<proteinExistence type="predicted"/>
<protein>
    <submittedName>
        <fullName evidence="2">C-type lectin domain-containing protein</fullName>
    </submittedName>
</protein>
<accession>A0AC35TJ58</accession>
<organism evidence="1 2">
    <name type="scientific">Rhabditophanes sp. KR3021</name>
    <dbReference type="NCBI Taxonomy" id="114890"/>
    <lineage>
        <taxon>Eukaryota</taxon>
        <taxon>Metazoa</taxon>
        <taxon>Ecdysozoa</taxon>
        <taxon>Nematoda</taxon>
        <taxon>Chromadorea</taxon>
        <taxon>Rhabditida</taxon>
        <taxon>Tylenchina</taxon>
        <taxon>Panagrolaimomorpha</taxon>
        <taxon>Strongyloidoidea</taxon>
        <taxon>Alloionematidae</taxon>
        <taxon>Rhabditophanes</taxon>
    </lineage>
</organism>
<dbReference type="Proteomes" id="UP000095286">
    <property type="component" value="Unplaced"/>
</dbReference>
<sequence>MRSLWLLLVLLFLWIDFGRGQDDDLDKSCPQNWEPLYDEKGDFKECIIISHQPKSWRKAVIDCITLHKGQLITFKDERELNYVMHEFSKSYISYAKSHKKSVLKSRFWYGIGQICPNMDDTKKPTFKNLDGSIFDPIKAADVIHGVHVYKSGDKNDWKEGYCISYSLSEPDSDNAIKKIPHFVYEPCGNTYSYICKAPAKTLAKGTMDEQPDYSEDEMNFSEKYPCGNNLFWCPIKIGEKGYKCFGDIAARANWYDARNICKGTFHGNLASIHSKEESNFVTKLASLAVGELSHMNSTYWIGLNRNNQEKKFGWSDNTMLNFMESTAPFESVRLENEHSDGNCMAIKSYGKTENFGWHQLRCDERILGICERNGFNYKEKTITKSPKSTLVLTNTGCNETEKYYNGMCYQIYGLEGDNKLTFDDAKKACEDKNSILVSITNVYEQALVTSMLTSVDSDVWIGLEVVNGIMRWVDQEPIQYSKISPSSDITEDDNMKLLFNQHGYMALYRDSCVSVDAKTHIGYWNIIPRALSSQFDTESGWYSSLRKGKTQLCGNTKLPYMCQKHAEKVYSSKVQNEAYMASLSSSIPDSDVDFCYLKNNEKLKYKSKVRYDDAERTCFEITDLEEYESLDQDKKKLSGVAMPDNVYEWSNLIVNAEMHLYEEFWVGMKHEEESGFVRKDFKRINMGPWGPNEPNLNNGHCVFAKVEGTGVFWYMTDCDKKKETICKISMKPLTKKKENKLKCPDGKEKWILGKTKCYQAEMSADNFVTGMEAPHACYSKHRAKLASFPTKEDFEMFTNFHFTQDITNAKLFIGLVKTYDSTFSWIDNEPVIFLNWNRGEPHTNMFESSNRACTVVDLNIGHLWASESCYNRRGYICSVDAVDVNEIGNLPPQQDEAKDDSIPELPPAVENEEVEEDKKPLTKAIDFRSHDVQDKEDDDEDNFPALKALQSIVQSKAEGFDKNYNPYAAMAQEYNGPISQFIENNQFPAISPETFSKFLNFTTANLDGTHDDVNNNGTNIKISTTLPDSFILNLPETTTLNTLLNNTDQDFRVSTTTPTTTTVPTTSSTATTKLIESSTLPQMIVTELVTTTTTNTPEISSTAHIVFSTPNITVSTQNITVSTQNIIPSSTDVISSTPNITSTTTPDQTTKKSFVRMSKYVPKSNNHTSGSPAQIHVPSHRLLNDILVIPSTRRLYILLISSIHEMADRQGLRCGSVDVNAFLRLSSFLKALQDINNSNQMRNSALNIGAVIIDTCSSDLRTLADLYELLSGTNIQKADLIAIVKDDAAYLPNVDEFAQTLGIPILNTFFSHNTFPMTIGMLPSTLYAFDSIGDFLVHQESTCVSMISDQLHLETSQKLPIIFKNKNICIEESIRLDGPSTIPKQRSIIQQLLLTQARFIVVLYDERSLLDFLAAASMEMVLPGRFVLLGLQDSKWSTSKTFLDSWTQFDQLLISVESHNLISPTYIETLAKSFPNLPFPVNWLKQFWSAAFKCHIDTDHPSENKKHGAFSKSCDPNQKLIIPSIAPNVNFAPIALAVHSIASGLKNLVDEVCPGAFISVLTDCLNDPHTPLYNAIKKVSFKNPVINYTDTFSINQLTNAANSELTINKVITQGGQINYQPISTWSPDFGFVYTSLTNLSIEQRDGTFTKIVSVCPKSNCMQEVTLNTKSRGMPMLAITLNRKSVILFAFIAFTWAIICAFGLYHRLFGSLAMSPYRVCYATLFIGFAFTSIVSIFFIASPTDITCTIRKSCLAVGLTLIFASLLVKTVSSWRVNLMYAKRNSSEFYQACHPGSGLLISMVGIFVLLQVIIVVEWALFKNLSALEFGEFKNEYGWRCAPGLLFEDNLFKSLSLNGALILICLVISIFNARDDESRETILISFIGLVFGIGLYIALPLMTFELRDTVFACCLLTFSIIGPVTTYLNYCCPKSGTEQVFTTMDSRTKFFNCSTLKTGDYPIAKHLTKGYSNNYSLQYHNKSSYNPAISNLNATPYLQTTLRSNLQPSHLSQYNNHHTPTFSPFPTSLYATGNLAKKNVNTISRTNSYSTPIPANTGIMLNYMDKHADSTLQHNQTNKDYQNNQITAEDSVSSSVTPVHMEPDYEIDDKDSVDGNNFDKQSNVSI</sequence>
<reference evidence="2" key="1">
    <citation type="submission" date="2016-11" db="UniProtKB">
        <authorList>
            <consortium name="WormBaseParasite"/>
        </authorList>
    </citation>
    <scope>IDENTIFICATION</scope>
    <source>
        <strain evidence="2">KR3021</strain>
    </source>
</reference>
<evidence type="ECO:0000313" key="2">
    <source>
        <dbReference type="WBParaSite" id="RSKR_0000113400.1"/>
    </source>
</evidence>